<dbReference type="PANTHER" id="PTHR30093">
    <property type="entry name" value="GENERAL SECRETION PATHWAY PROTEIN G"/>
    <property type="match status" value="1"/>
</dbReference>
<name>D2R636_PIRSD</name>
<dbReference type="PROSITE" id="PS00409">
    <property type="entry name" value="PROKAR_NTER_METHYL"/>
    <property type="match status" value="1"/>
</dbReference>
<organism evidence="2 3">
    <name type="scientific">Pirellula staleyi (strain ATCC 27377 / DSM 6068 / ICPB 4128)</name>
    <name type="common">Pirella staleyi</name>
    <dbReference type="NCBI Taxonomy" id="530564"/>
    <lineage>
        <taxon>Bacteria</taxon>
        <taxon>Pseudomonadati</taxon>
        <taxon>Planctomycetota</taxon>
        <taxon>Planctomycetia</taxon>
        <taxon>Pirellulales</taxon>
        <taxon>Pirellulaceae</taxon>
        <taxon>Pirellula</taxon>
    </lineage>
</organism>
<dbReference type="eggNOG" id="COG2165">
    <property type="taxonomic scope" value="Bacteria"/>
</dbReference>
<proteinExistence type="predicted"/>
<reference evidence="2 3" key="1">
    <citation type="journal article" date="2009" name="Stand. Genomic Sci.">
        <title>Complete genome sequence of Pirellula staleyi type strain (ATCC 27377).</title>
        <authorList>
            <person name="Clum A."/>
            <person name="Tindall B.J."/>
            <person name="Sikorski J."/>
            <person name="Ivanova N."/>
            <person name="Mavrommatis K."/>
            <person name="Lucas S."/>
            <person name="Glavina del Rio T."/>
            <person name="Nolan M."/>
            <person name="Chen F."/>
            <person name="Tice H."/>
            <person name="Pitluck S."/>
            <person name="Cheng J.F."/>
            <person name="Chertkov O."/>
            <person name="Brettin T."/>
            <person name="Han C."/>
            <person name="Detter J.C."/>
            <person name="Kuske C."/>
            <person name="Bruce D."/>
            <person name="Goodwin L."/>
            <person name="Ovchinikova G."/>
            <person name="Pati A."/>
            <person name="Mikhailova N."/>
            <person name="Chen A."/>
            <person name="Palaniappan K."/>
            <person name="Land M."/>
            <person name="Hauser L."/>
            <person name="Chang Y.J."/>
            <person name="Jeffries C.D."/>
            <person name="Chain P."/>
            <person name="Rohde M."/>
            <person name="Goker M."/>
            <person name="Bristow J."/>
            <person name="Eisen J.A."/>
            <person name="Markowitz V."/>
            <person name="Hugenholtz P."/>
            <person name="Kyrpides N.C."/>
            <person name="Klenk H.P."/>
            <person name="Lapidus A."/>
        </authorList>
    </citation>
    <scope>NUCLEOTIDE SEQUENCE [LARGE SCALE GENOMIC DNA]</scope>
    <source>
        <strain evidence="3">ATCC 27377 / DSM 6068 / ICPB 4128</strain>
    </source>
</reference>
<evidence type="ECO:0000313" key="2">
    <source>
        <dbReference type="EMBL" id="ADB19121.1"/>
    </source>
</evidence>
<dbReference type="InterPro" id="IPR045584">
    <property type="entry name" value="Pilin-like"/>
</dbReference>
<dbReference type="AlphaFoldDB" id="D2R636"/>
<dbReference type="SUPFAM" id="SSF54523">
    <property type="entry name" value="Pili subunits"/>
    <property type="match status" value="1"/>
</dbReference>
<keyword evidence="3" id="KW-1185">Reference proteome</keyword>
<dbReference type="HOGENOM" id="CLU_041661_0_0_0"/>
<dbReference type="NCBIfam" id="TIGR02532">
    <property type="entry name" value="IV_pilin_GFxxxE"/>
    <property type="match status" value="1"/>
</dbReference>
<dbReference type="STRING" id="530564.Psta_4479"/>
<dbReference type="Pfam" id="PF07596">
    <property type="entry name" value="SBP_bac_10"/>
    <property type="match status" value="1"/>
</dbReference>
<feature type="domain" description="DUF1559" evidence="1">
    <location>
        <begin position="31"/>
        <end position="308"/>
    </location>
</feature>
<accession>D2R636</accession>
<gene>
    <name evidence="2" type="ordered locus">Psta_4479</name>
</gene>
<dbReference type="OrthoDB" id="254858at2"/>
<protein>
    <recommendedName>
        <fullName evidence="1">DUF1559 domain-containing protein</fullName>
    </recommendedName>
</protein>
<dbReference type="PANTHER" id="PTHR30093:SF2">
    <property type="entry name" value="TYPE II SECRETION SYSTEM PROTEIN H"/>
    <property type="match status" value="1"/>
</dbReference>
<dbReference type="Gene3D" id="3.30.700.10">
    <property type="entry name" value="Glycoprotein, Type 4 Pilin"/>
    <property type="match status" value="1"/>
</dbReference>
<dbReference type="InterPro" id="IPR012902">
    <property type="entry name" value="N_methyl_site"/>
</dbReference>
<dbReference type="EMBL" id="CP001848">
    <property type="protein sequence ID" value="ADB19121.1"/>
    <property type="molecule type" value="Genomic_DNA"/>
</dbReference>
<dbReference type="InterPro" id="IPR011453">
    <property type="entry name" value="DUF1559"/>
</dbReference>
<dbReference type="Proteomes" id="UP000001887">
    <property type="component" value="Chromosome"/>
</dbReference>
<evidence type="ECO:0000313" key="3">
    <source>
        <dbReference type="Proteomes" id="UP000001887"/>
    </source>
</evidence>
<sequence precursor="true">MSRKTGFTLVELLVVIAIIGVLVALLLPAVQAAREAARRSSCSNNLKQIGLSLHNFHDTMGMFPPSGQYPVGVSGVTSWSVQARLLPFLEQSNLNNLINFNLPYSSQVQVAKTRVPVYQCPSDPNAMRERPDGAITHFPLCYGVNSGVWFVFNPTNQSGGDGIAYPNSQLGFSSVTDGTSNTIAFAEVKAYQPYFRNSGSPSTAGAAFPAGPADISGMGGSFKADSGHTEWVDARVHQTGFTGLFAPNTKVPHTDAGKLYDIDYNSYREGETATNLTYAAVTSRSYHPAGAQVNLVDGSVKLINNSIQLSVWRALVTRGSGEVVGSY</sequence>
<evidence type="ECO:0000259" key="1">
    <source>
        <dbReference type="Pfam" id="PF07596"/>
    </source>
</evidence>
<dbReference type="KEGG" id="psl:Psta_4479"/>
<dbReference type="Pfam" id="PF07963">
    <property type="entry name" value="N_methyl"/>
    <property type="match status" value="1"/>
</dbReference>